<feature type="domain" description="PI3K/PI4K catalytic" evidence="3">
    <location>
        <begin position="3487"/>
        <end position="3811"/>
    </location>
</feature>
<dbReference type="GO" id="GO:0035267">
    <property type="term" value="C:NuA4 histone acetyltransferase complex"/>
    <property type="evidence" value="ECO:0007669"/>
    <property type="project" value="TreeGrafter"/>
</dbReference>
<evidence type="ECO:0000313" key="7">
    <source>
        <dbReference type="Proteomes" id="UP001153620"/>
    </source>
</evidence>
<dbReference type="InterPro" id="IPR003151">
    <property type="entry name" value="PIK-rel_kinase_FAT"/>
</dbReference>
<dbReference type="SMART" id="SM00146">
    <property type="entry name" value="PI3Kc"/>
    <property type="match status" value="1"/>
</dbReference>
<dbReference type="SUPFAM" id="SSF48452">
    <property type="entry name" value="TPR-like"/>
    <property type="match status" value="1"/>
</dbReference>
<dbReference type="SUPFAM" id="SSF56112">
    <property type="entry name" value="Protein kinase-like (PK-like)"/>
    <property type="match status" value="1"/>
</dbReference>
<dbReference type="OrthoDB" id="5570127at2759"/>
<evidence type="ECO:0000259" key="5">
    <source>
        <dbReference type="PROSITE" id="PS51190"/>
    </source>
</evidence>
<dbReference type="InterPro" id="IPR000403">
    <property type="entry name" value="PI3/4_kinase_cat_dom"/>
</dbReference>
<feature type="compositionally biased region" description="Low complexity" evidence="2">
    <location>
        <begin position="3245"/>
        <end position="3278"/>
    </location>
</feature>
<keyword evidence="7" id="KW-1185">Reference proteome</keyword>
<protein>
    <recommendedName>
        <fullName evidence="8">Transcription-associated protein 1</fullName>
    </recommendedName>
</protein>
<dbReference type="SUPFAM" id="SSF48371">
    <property type="entry name" value="ARM repeat"/>
    <property type="match status" value="2"/>
</dbReference>
<feature type="region of interest" description="Disordered" evidence="2">
    <location>
        <begin position="2249"/>
        <end position="2275"/>
    </location>
</feature>
<feature type="compositionally biased region" description="Low complexity" evidence="2">
    <location>
        <begin position="2262"/>
        <end position="2274"/>
    </location>
</feature>
<dbReference type="InterPro" id="IPR046807">
    <property type="entry name" value="Tra1_central"/>
</dbReference>
<dbReference type="InterPro" id="IPR046805">
    <property type="entry name" value="Tra1_ring"/>
</dbReference>
<evidence type="ECO:0000313" key="6">
    <source>
        <dbReference type="EMBL" id="CAG9798290.1"/>
    </source>
</evidence>
<dbReference type="InterPro" id="IPR011990">
    <property type="entry name" value="TPR-like_helical_dom_sf"/>
</dbReference>
<feature type="region of interest" description="Disordered" evidence="2">
    <location>
        <begin position="3239"/>
        <end position="3278"/>
    </location>
</feature>
<dbReference type="EMBL" id="OU895877">
    <property type="protein sequence ID" value="CAG9798290.1"/>
    <property type="molecule type" value="Genomic_DNA"/>
</dbReference>
<dbReference type="InterPro" id="IPR003152">
    <property type="entry name" value="FATC_dom"/>
</dbReference>
<dbReference type="Pfam" id="PF20206">
    <property type="entry name" value="Tra1_ring"/>
    <property type="match status" value="1"/>
</dbReference>
<evidence type="ECO:0000256" key="2">
    <source>
        <dbReference type="SAM" id="MobiDB-lite"/>
    </source>
</evidence>
<dbReference type="GO" id="GO:0006355">
    <property type="term" value="P:regulation of DNA-templated transcription"/>
    <property type="evidence" value="ECO:0007669"/>
    <property type="project" value="TreeGrafter"/>
</dbReference>
<dbReference type="GO" id="GO:0000124">
    <property type="term" value="C:SAGA complex"/>
    <property type="evidence" value="ECO:0007669"/>
    <property type="project" value="TreeGrafter"/>
</dbReference>
<dbReference type="PANTHER" id="PTHR11139">
    <property type="entry name" value="ATAXIA TELANGIECTASIA MUTATED ATM -RELATED"/>
    <property type="match status" value="1"/>
</dbReference>
<evidence type="ECO:0008006" key="8">
    <source>
        <dbReference type="Google" id="ProtNLM"/>
    </source>
</evidence>
<sequence>MMSAANVGASTIVKVLGDTSIKEDLRLKAAQELAETFESNVNSTGYPAFLEMTMKTFLKVLQEGECHFFSDFNIQQMRKLILEMIHRLPVSETVRPYVKSILTLMLKLLKTDNEDNVLVCLRIIIDLHKQYRPTFQPEIQHFIAYVRNIYSDLPKNLNKIFEPREQIRVKDLKEVNLETLLSEIYSSTTIYVEKQEVEGKVGANTFTLLPKGINSLKVLQELPIILVLMYQIYKQHVHQEIVEFVPLIMATISLQPSPVHRAMPNFNREIFVDFMSAQIKALSFLAYIVRTFLSQFQEVINNHSNQMVEGMISLLRLCPMEVASTRKELLVATRHILATDLRNKFISSIDLLFDEDLLLGRGCYSNESLKPLAYSTLADLIHHVRQHLKLDILTKAVYLFSKNVHDESLPTSIQTMSCKLLLNLVDCIRIQRNDDSFPSPTPRELLMTMLKVFTLKFHTIAKLQLPLIMQKWKNISNQTNAPTPVDVNKEMVNIDVSPESLTKLTSIGFSQANTLNVCEYKSLVKTLICGVKTITFGINLTDNAQQKMPVTFQSEEVLIFIDLFKWALEALDIYMINIPIPGAAPTVQQKNLTQLPRSKDEKELLEHFSGLFLTMSPQNFQEIFSSTIDFMVDRISQNIALQVIANSFLASPTTSPLFATVLIEYLLERMDEMGSNIERSNLYLRLFKLVFGSVSLFANQNEQMLRPHLHNIVNRSMELAMSAKEPYNYFLLLRALFRSIGGGSHDKLYKEFLPLLPNLLEGLNRLQSGYHKQHMKDLFVELCLTVPVRLSSLLPYLPMLMDPLVSALNGSPTLVNQGLRTLELCVDNLQPDFLYDHIQPVRAELMQALWKTLRNTDTAALVAFRVLGKFGGGNRKMMIEPQRIEYNSCSTKEVSSTAIVAYFQEQRKPIDFPVDKVIETAFNALKTSSTDPYYWAQSWEVIRCFLAASICLTDEKHILQKLFTHPSFTEGNVPNINITSSHFHDSHARKTHQIALTAMFVAAATKELRQSVLPVFVDVVRHYTMVAIAQQAGPFPLKHNQQFNNIDPLVLIDALAAIMGHEEKELCKAANFAMILIIRTATTIMGSKERACRLAMMQYLAEKMSNLCYERPWYAKLGGVIALKFLCEHMSMRWLFQHLYTFLKAYLFVIMDLTGEVSSGAISLAREYLANMLNICMVPLNDSNNDELIALQRKAMFDVTHELVRRITSPHTLVRETAMDSLKQIATLQKVSVTEVMMPHKESLEDIVPPKKHLLKHQPAGAQIGLMDAFSFTSMEPKLFTLDINIVTHKLFFHEVITLAEVDDVFLSKLDCFKNINNLIPLRKSALRALASCHYLGQDRKNVKEKIFTILYKNLEKNSELQETAFECMQKFNLGSSAEKEFLLHNLRPLLLALGDYKNLTINIVKRLSYLTQLFPAMFNEKLCDQLFEIIKKMLEVSKTANKNQNFLKVSKTGEMEVKIATIIEIFHQIPAASSKFAPLLISAVLKAEKELMIEPSSPYRAPLVKFLKRYPEETIEIFLHESNVKNPQYNRFLIYLLKHKDGVAFQIILQNKEYRLVELILKEKSSEYTTDDETAAQHQSILIIYTLIDMNEKWIDAQVNIINALTLIWTRELGSSGTSEHITCDLWHLVGKILLKYFESNNSNIKLLYELLKAFCMRFIPDFQFLRDFIQNKVCQTYNVEWMRNAFFLYVKFHKDPMISVDLKVKILSMIIIPGFAICFDKGQGEELICSSAISSSQQSQDEDDNIVSVYINKVIDPEKSIEDDDDALRIALLQLACLLVERSSAHIHDGSGTSTNKKEGSKLRRLMTFAWPCLLAKNYVDPSARYHGHLLLAHIISKLAINKRIVLQVFHSLLKAHAVDARSLVRQALEIITPALPFRMDDGNQMLTHWTRKIILEEGHSMQQLNHILQLIVRHYKVYYPVRHQLVQQMISSMNRLGFSPNSSVDYRKLAVELAEVVIKWELQRIKEETDGPSDEDPLLVTEKTGTNGSVKRSIQEDESRKKINTGDAAGPSTAAVTPTQRNEDYFRPIERIHCDAVLNFLFRLACQLGDIQPQIPGIQSPSEGLSRRCVTLIKRVLDPNVWLHSCDMKLQWLDKIFISISTEPTQANIGNICTGLELLTYLLGCMRRDQLLAIFRPLQRGLSVCVTNHNVKIIKMMHALLTKLMSIFPPDHKHNTEDHLDQLYATISKTICDGLSQFEKNPKANPSSLYGTLMILKAACSNNQSYIDRLIVPFMHILDRLKKEHIGPVTQPPQPPTTQPVTATTPQPAAQGASNLTNTEITLDLLILSLDLVKNRVIVMGVDLRKMFIGTILVGLIEKSTDPKVIRAIIKMIEEWMKNKNTPVTVLQAPTLREKSILLVKLMHYVEKRFSDDAELNAQFLELVNFIYRDDQLKVSELTAKLEQAFLAGLRCSQPHIRSKFFEVFDGSMRRKLHDRLLYIVCSHSWDSIQHHYWIKQCIELLLLTTNTTHSQIKNSNETHLLPSITSVINLADSEEKNNFVIYTSLQPEQHDMNVSEDKEDAIDMEMNVDNNISKREESERPMENRIAVLCKLLNRQSEFLDASRKVKTEQFLIASSQLCHMDTPLAESVWLNVFPKLWSILEDGQQHALDREFVPFLSSGTHVIQKDCNPSAINTFVEALSQCQPPIYIPPSLMTYLGKSHNLWHRMTLLLENMALDWPNKKDAVVSQDYRSEYDFDVELQNEIANSNNSDTVSAVLEPLSQMYSALYEEDLWAGLWQKHAKYAETNAAIFYEQMGHFEEAQKLYETAMTKFKQEAQTGNIAADLNSELLLWENHWIRCTKELNEWNILLDYGQSNKDKHAFLIMDSAWRVPDWNLMKQALLKVEQTSPKQMGHKVSLYRGYLAILNQEDTQHIPSVEKYVEISSALCMREWRRLPKVVSHIHLPILQSAQQIMELQEASQVHQQPLKIPDIKAVVKTWRNRLPVISDDLSHWSDIFTWRQHHYQIITDNMANCDLGPHASAQTIIQFGKIARKQNLSSVCHNLLSRIHTIPTVPVIDCFQKIRQEVKCFVQMSANTQDQSSLSEALEVIETTNIKYFKPELVAEIYALKGNLLKQMSRMDEANKAFSVAVQLSDVLPSAWGMWGNYLEANFSKDPKNTTLGISAMICFLHACRQQNESKTRKYFSKIIWLLTYEEKRAEMLEMVDKYGSTIPPIQWLPWVPQLLNCLIQYEGEHIMNLLSNIARNFPQAVYFPIRTLYLMLKIEQRERYKSVEQALAKNQQQQQQSDSSDQASSSTAPPPISTQISSQSIQIKASPPMYRCSKIMHMQRDIHPTTLSSLEGIVDQMVWFRENWYEEVLRQLKQGLAKCYGIAFDNRGAVNEATITPHTLNFVRKLVSTFGIGIENISNNTNIMAGSSASESLARRAQATVQDPVFQKLKGQFTSDFDFSQPDATKMQNLITKLKIWIKILDVKTKQLPKSFLIEEKCRFLSNFNQKTAEVDLPGELLLPRHSHYHVKIAKFMPRVEIVQKHNTSARRLFIQGTNGKIYPYLVVNDSGLADARREERVLQLLRMLNSYLVKYKETSKRFLHITVPRVVAVSPQMRLVEDDPSSISLLDVLKNYCSRLNIEYDAPITRYYERLAEVQQRGSQTTHVTLRDIFKEIQINMVPKTVLKDWSSKTFVSATDYWTFRKMFTLQLSLWSIVEYAFHLTRLNPDMLYLHQDSGLINVSYFKFDLDDINGEMNSIRPVPFRLTPNIAEFITNMGILGPLTASIMATARCFSQPNYQIPSILKTILADEIITIHRKHIINTKPIDPNEDLSQDKTFSEINIDNVIQTVNKSVSQISERLNLLSNYDYNDGNKMAQLIQLARNPDYLCRMDPIWFPWF</sequence>
<name>A0A9N9WLS2_9DIPT</name>
<evidence type="ECO:0000256" key="1">
    <source>
        <dbReference type="ARBA" id="ARBA00007234"/>
    </source>
</evidence>
<reference evidence="6" key="1">
    <citation type="submission" date="2022-01" db="EMBL/GenBank/DDBJ databases">
        <authorList>
            <person name="King R."/>
        </authorList>
    </citation>
    <scope>NUCLEOTIDE SEQUENCE</scope>
</reference>
<feature type="compositionally biased region" description="Polar residues" evidence="2">
    <location>
        <begin position="1986"/>
        <end position="1995"/>
    </location>
</feature>
<dbReference type="Pfam" id="PF20175">
    <property type="entry name" value="Tra1_central"/>
    <property type="match status" value="1"/>
</dbReference>
<dbReference type="InterPro" id="IPR050517">
    <property type="entry name" value="DDR_Repair_Kinase"/>
</dbReference>
<dbReference type="Pfam" id="PF00454">
    <property type="entry name" value="PI3_PI4_kinase"/>
    <property type="match status" value="1"/>
</dbReference>
<dbReference type="GO" id="GO:0006281">
    <property type="term" value="P:DNA repair"/>
    <property type="evidence" value="ECO:0007669"/>
    <property type="project" value="TreeGrafter"/>
</dbReference>
<dbReference type="Proteomes" id="UP001153620">
    <property type="component" value="Chromosome 1"/>
</dbReference>
<feature type="domain" description="FAT" evidence="4">
    <location>
        <begin position="2657"/>
        <end position="3225"/>
    </location>
</feature>
<dbReference type="PROSITE" id="PS51189">
    <property type="entry name" value="FAT"/>
    <property type="match status" value="1"/>
</dbReference>
<dbReference type="CDD" id="cd05163">
    <property type="entry name" value="PIKK_TRRAP"/>
    <property type="match status" value="1"/>
</dbReference>
<evidence type="ECO:0000259" key="4">
    <source>
        <dbReference type="PROSITE" id="PS51189"/>
    </source>
</evidence>
<dbReference type="Pfam" id="PF02259">
    <property type="entry name" value="FAT"/>
    <property type="match status" value="1"/>
</dbReference>
<dbReference type="InterPro" id="IPR014009">
    <property type="entry name" value="PIK_FAT"/>
</dbReference>
<comment type="similarity">
    <text evidence="1">Belongs to the PI3/PI4-kinase family. TRA1 subfamily.</text>
</comment>
<evidence type="ECO:0000259" key="3">
    <source>
        <dbReference type="PROSITE" id="PS50290"/>
    </source>
</evidence>
<dbReference type="GO" id="GO:0005634">
    <property type="term" value="C:nucleus"/>
    <property type="evidence" value="ECO:0007669"/>
    <property type="project" value="TreeGrafter"/>
</dbReference>
<dbReference type="InterPro" id="IPR011009">
    <property type="entry name" value="Kinase-like_dom_sf"/>
</dbReference>
<dbReference type="InterPro" id="IPR016024">
    <property type="entry name" value="ARM-type_fold"/>
</dbReference>
<proteinExistence type="inferred from homology"/>
<accession>A0A9N9WLS2</accession>
<reference evidence="6" key="2">
    <citation type="submission" date="2022-10" db="EMBL/GenBank/DDBJ databases">
        <authorList>
            <consortium name="ENA_rothamsted_submissions"/>
            <consortium name="culmorum"/>
            <person name="King R."/>
        </authorList>
    </citation>
    <scope>NUCLEOTIDE SEQUENCE</scope>
</reference>
<dbReference type="GO" id="GO:0004672">
    <property type="term" value="F:protein kinase activity"/>
    <property type="evidence" value="ECO:0007669"/>
    <property type="project" value="UniProtKB-ARBA"/>
</dbReference>
<feature type="domain" description="FATC" evidence="5">
    <location>
        <begin position="3803"/>
        <end position="3852"/>
    </location>
</feature>
<dbReference type="PROSITE" id="PS50290">
    <property type="entry name" value="PI3_4_KINASE_3"/>
    <property type="match status" value="1"/>
</dbReference>
<gene>
    <name evidence="6" type="ORF">CHIRRI_LOCUS1274</name>
</gene>
<dbReference type="PROSITE" id="PS51190">
    <property type="entry name" value="FATC"/>
    <property type="match status" value="1"/>
</dbReference>
<organism evidence="6 7">
    <name type="scientific">Chironomus riparius</name>
    <dbReference type="NCBI Taxonomy" id="315576"/>
    <lineage>
        <taxon>Eukaryota</taxon>
        <taxon>Metazoa</taxon>
        <taxon>Ecdysozoa</taxon>
        <taxon>Arthropoda</taxon>
        <taxon>Hexapoda</taxon>
        <taxon>Insecta</taxon>
        <taxon>Pterygota</taxon>
        <taxon>Neoptera</taxon>
        <taxon>Endopterygota</taxon>
        <taxon>Diptera</taxon>
        <taxon>Nematocera</taxon>
        <taxon>Chironomoidea</taxon>
        <taxon>Chironomidae</taxon>
        <taxon>Chironominae</taxon>
        <taxon>Chironomus</taxon>
    </lineage>
</organism>
<dbReference type="PANTHER" id="PTHR11139:SF1">
    <property type="entry name" value="TRANSFORMATION_TRANSCRIPTION DOMAIN-ASSOCIATED PROTEIN"/>
    <property type="match status" value="1"/>
</dbReference>
<feature type="region of interest" description="Disordered" evidence="2">
    <location>
        <begin position="1971"/>
        <end position="2022"/>
    </location>
</feature>